<protein>
    <recommendedName>
        <fullName evidence="8">isoamylase</fullName>
        <ecNumber evidence="8">3.2.1.68</ecNumber>
    </recommendedName>
</protein>
<dbReference type="EMBL" id="JBHFFA010000003">
    <property type="protein sequence ID" value="KAL2634265.1"/>
    <property type="molecule type" value="Genomic_DNA"/>
</dbReference>
<evidence type="ECO:0000256" key="8">
    <source>
        <dbReference type="ARBA" id="ARBA00066531"/>
    </source>
</evidence>
<evidence type="ECO:0000313" key="10">
    <source>
        <dbReference type="EMBL" id="KAL2634265.1"/>
    </source>
</evidence>
<evidence type="ECO:0000256" key="5">
    <source>
        <dbReference type="ARBA" id="ARBA00022801"/>
    </source>
</evidence>
<evidence type="ECO:0000256" key="6">
    <source>
        <dbReference type="ARBA" id="ARBA00022946"/>
    </source>
</evidence>
<dbReference type="Pfam" id="PF02922">
    <property type="entry name" value="CBM_48"/>
    <property type="match status" value="1"/>
</dbReference>
<name>A0ABD1YU12_9MARC</name>
<dbReference type="CDD" id="cd11326">
    <property type="entry name" value="AmyAc_Glg_debranch"/>
    <property type="match status" value="1"/>
</dbReference>
<dbReference type="PANTHER" id="PTHR43002">
    <property type="entry name" value="GLYCOGEN DEBRANCHING ENZYME"/>
    <property type="match status" value="1"/>
</dbReference>
<gene>
    <name evidence="10" type="ORF">R1flu_005744</name>
</gene>
<evidence type="ECO:0000256" key="4">
    <source>
        <dbReference type="ARBA" id="ARBA00022640"/>
    </source>
</evidence>
<dbReference type="Gene3D" id="2.60.40.10">
    <property type="entry name" value="Immunoglobulins"/>
    <property type="match status" value="1"/>
</dbReference>
<comment type="similarity">
    <text evidence="2">Belongs to the glycosyl hydrolase 13 family.</text>
</comment>
<dbReference type="AlphaFoldDB" id="A0ABD1YU12"/>
<dbReference type="InterPro" id="IPR004193">
    <property type="entry name" value="Glyco_hydro_13_N"/>
</dbReference>
<dbReference type="Pfam" id="PF21156">
    <property type="entry name" value="ISOA1-3_C"/>
    <property type="match status" value="1"/>
</dbReference>
<dbReference type="FunFam" id="3.20.20.80:FF:000054">
    <property type="entry name" value="Glycogen debranching enzyme"/>
    <property type="match status" value="1"/>
</dbReference>
<evidence type="ECO:0000256" key="2">
    <source>
        <dbReference type="ARBA" id="ARBA00008061"/>
    </source>
</evidence>
<dbReference type="InterPro" id="IPR044505">
    <property type="entry name" value="GlgX_Isoamylase_N_E_set"/>
</dbReference>
<dbReference type="InterPro" id="IPR017853">
    <property type="entry name" value="GH"/>
</dbReference>
<evidence type="ECO:0000256" key="1">
    <source>
        <dbReference type="ARBA" id="ARBA00004229"/>
    </source>
</evidence>
<dbReference type="SUPFAM" id="SSF81296">
    <property type="entry name" value="E set domains"/>
    <property type="match status" value="1"/>
</dbReference>
<dbReference type="Gene3D" id="3.20.20.80">
    <property type="entry name" value="Glycosidases"/>
    <property type="match status" value="1"/>
</dbReference>
<dbReference type="CDD" id="cd02856">
    <property type="entry name" value="E_set_GDE_Isoamylase_N"/>
    <property type="match status" value="1"/>
</dbReference>
<dbReference type="GO" id="GO:0019156">
    <property type="term" value="F:isoamylase activity"/>
    <property type="evidence" value="ECO:0007669"/>
    <property type="project" value="UniProtKB-EC"/>
</dbReference>
<feature type="domain" description="Glycosyl hydrolase family 13 catalytic" evidence="9">
    <location>
        <begin position="263"/>
        <end position="681"/>
    </location>
</feature>
<dbReference type="GO" id="GO:0009507">
    <property type="term" value="C:chloroplast"/>
    <property type="evidence" value="ECO:0007669"/>
    <property type="project" value="UniProtKB-SubCell"/>
</dbReference>
<dbReference type="Gene3D" id="2.60.40.1180">
    <property type="entry name" value="Golgi alpha-mannosidase II"/>
    <property type="match status" value="1"/>
</dbReference>
<proteinExistence type="inferred from homology"/>
<dbReference type="SMART" id="SM00642">
    <property type="entry name" value="Aamy"/>
    <property type="match status" value="1"/>
</dbReference>
<reference evidence="10 11" key="1">
    <citation type="submission" date="2024-09" db="EMBL/GenBank/DDBJ databases">
        <title>Chromosome-scale assembly of Riccia fluitans.</title>
        <authorList>
            <person name="Paukszto L."/>
            <person name="Sawicki J."/>
            <person name="Karawczyk K."/>
            <person name="Piernik-Szablinska J."/>
            <person name="Szczecinska M."/>
            <person name="Mazdziarz M."/>
        </authorList>
    </citation>
    <scope>NUCLEOTIDE SEQUENCE [LARGE SCALE GENOMIC DNA]</scope>
    <source>
        <strain evidence="10">Rf_01</strain>
        <tissue evidence="10">Aerial parts of the thallus</tissue>
    </source>
</reference>
<evidence type="ECO:0000259" key="9">
    <source>
        <dbReference type="SMART" id="SM00642"/>
    </source>
</evidence>
<evidence type="ECO:0000256" key="7">
    <source>
        <dbReference type="ARBA" id="ARBA00051664"/>
    </source>
</evidence>
<keyword evidence="6" id="KW-0809">Transit peptide</keyword>
<sequence>MASCPNLLSWTCSLHFEKSKHLSTECLRGSRSCDSSRPSGLKFHPRGNLLSIDRGCIHRNRIRDPAQILKVQCGELFPSKAKMSREMSHVISAKAQAASLDSARTTLKTTFGQPSPLGVSELDGAVNFAIVSQHAYAVSLCLYIGVSDPTEPGEPTFELVLDPERNKSGNIWHICVQDIPLKGVLYGYRVDGPKGWDKGHRFDKSKVLIDPYAKYVDGRRIFGDLSKRNTPFLGSYDVNPEEFDWGENYKLPAIPEADLVIYEMNVRAFTADESSGVDPKKRGSYLGLIEKIPHLVELGVNAVELLPIFEYDELEFQRMKNPRDHLINTWGYSTINFFSPMTRYGSSGEGPIKASVELKQMVKTFHDAGIEVILDVVYNHTNESDDKTPYLTSFRGIDNLVYYIVDLNSYIQLANYSGCGNTFNCNHPQVMELVLASLRHWVTEYHIDGFRFDLASSLCRDTNGSPLSSPPLIKAIARDPVLARCKLIAEPWDCGGLYLVGGFPNWDRWAEWNGIYRDDLRKFIKGDPGMKSALATRLSGSGDLYNNHKRKPYHSINFIIAHDGFTLYDLVAYNWKHNEANGEHGKDGSNDNYSWNCGVEGETDNVEVNALRQRQMKNFHLALMLSQGTPMMLMGDEYGHTRFGNNNSYGHDSSLNNFQWKKLEEKKNSLFRFFSQAIKFRRQHPLLGREHFLADKDITWHEDNWGNVESRFLAFTLNATSSQPCGALYAAFNAHDYFVRASLPRAPDDKRWFRVADTNLPSPADFVFEGVEGVQETYNLAPFSSILLIAK</sequence>
<dbReference type="EC" id="3.2.1.68" evidence="8"/>
<dbReference type="Proteomes" id="UP001605036">
    <property type="component" value="Unassembled WGS sequence"/>
</dbReference>
<dbReference type="InterPro" id="IPR013783">
    <property type="entry name" value="Ig-like_fold"/>
</dbReference>
<comment type="subcellular location">
    <subcellularLocation>
        <location evidence="1">Plastid</location>
        <location evidence="1">Chloroplast</location>
    </subcellularLocation>
</comment>
<comment type="caution">
    <text evidence="10">The sequence shown here is derived from an EMBL/GenBank/DDBJ whole genome shotgun (WGS) entry which is preliminary data.</text>
</comment>
<dbReference type="InterPro" id="IPR048650">
    <property type="entry name" value="ISOA1-3-like_C"/>
</dbReference>
<accession>A0ABD1YU12</accession>
<dbReference type="Pfam" id="PF00128">
    <property type="entry name" value="Alpha-amylase"/>
    <property type="match status" value="1"/>
</dbReference>
<keyword evidence="4" id="KW-0934">Plastid</keyword>
<dbReference type="InterPro" id="IPR013780">
    <property type="entry name" value="Glyco_hydro_b"/>
</dbReference>
<dbReference type="SUPFAM" id="SSF51445">
    <property type="entry name" value="(Trans)glycosidases"/>
    <property type="match status" value="1"/>
</dbReference>
<dbReference type="InterPro" id="IPR006047">
    <property type="entry name" value="GH13_cat_dom"/>
</dbReference>
<keyword evidence="11" id="KW-1185">Reference proteome</keyword>
<dbReference type="InterPro" id="IPR014756">
    <property type="entry name" value="Ig_E-set"/>
</dbReference>
<comment type="catalytic activity">
    <reaction evidence="7">
        <text>Hydrolysis of (1-&gt;6)-alpha-D-glucosidic branch linkages in glycogen, amylopectin and their beta-limit dextrins.</text>
        <dbReference type="EC" id="3.2.1.68"/>
    </reaction>
</comment>
<organism evidence="10 11">
    <name type="scientific">Riccia fluitans</name>
    <dbReference type="NCBI Taxonomy" id="41844"/>
    <lineage>
        <taxon>Eukaryota</taxon>
        <taxon>Viridiplantae</taxon>
        <taxon>Streptophyta</taxon>
        <taxon>Embryophyta</taxon>
        <taxon>Marchantiophyta</taxon>
        <taxon>Marchantiopsida</taxon>
        <taxon>Marchantiidae</taxon>
        <taxon>Marchantiales</taxon>
        <taxon>Ricciaceae</taxon>
        <taxon>Riccia</taxon>
    </lineage>
</organism>
<keyword evidence="3" id="KW-0150">Chloroplast</keyword>
<evidence type="ECO:0000256" key="3">
    <source>
        <dbReference type="ARBA" id="ARBA00022528"/>
    </source>
</evidence>
<keyword evidence="5" id="KW-0378">Hydrolase</keyword>
<dbReference type="SUPFAM" id="SSF51011">
    <property type="entry name" value="Glycosyl hydrolase domain"/>
    <property type="match status" value="1"/>
</dbReference>
<evidence type="ECO:0000313" key="11">
    <source>
        <dbReference type="Proteomes" id="UP001605036"/>
    </source>
</evidence>